<dbReference type="Proteomes" id="UP000000851">
    <property type="component" value="Chromosome"/>
</dbReference>
<dbReference type="Gene3D" id="1.25.40.10">
    <property type="entry name" value="Tetratricopeptide repeat domain"/>
    <property type="match status" value="1"/>
</dbReference>
<comment type="similarity">
    <text evidence="1">Belongs to the AfsR/DnrI/RedD regulatory family.</text>
</comment>
<name>C7Q907_CATAD</name>
<feature type="domain" description="OmpR/PhoB-type" evidence="4">
    <location>
        <begin position="7"/>
        <end position="117"/>
    </location>
</feature>
<organism evidence="5 6">
    <name type="scientific">Catenulispora acidiphila (strain DSM 44928 / JCM 14897 / NBRC 102108 / NRRL B-24433 / ID139908)</name>
    <dbReference type="NCBI Taxonomy" id="479433"/>
    <lineage>
        <taxon>Bacteria</taxon>
        <taxon>Bacillati</taxon>
        <taxon>Actinomycetota</taxon>
        <taxon>Actinomycetes</taxon>
        <taxon>Catenulisporales</taxon>
        <taxon>Catenulisporaceae</taxon>
        <taxon>Catenulispora</taxon>
    </lineage>
</organism>
<evidence type="ECO:0000259" key="4">
    <source>
        <dbReference type="PROSITE" id="PS51755"/>
    </source>
</evidence>
<dbReference type="RefSeq" id="WP_012787620.1">
    <property type="nucleotide sequence ID" value="NC_013131.1"/>
</dbReference>
<dbReference type="GO" id="GO:0006355">
    <property type="term" value="P:regulation of DNA-templated transcription"/>
    <property type="evidence" value="ECO:0007669"/>
    <property type="project" value="InterPro"/>
</dbReference>
<reference evidence="5 6" key="1">
    <citation type="journal article" date="2009" name="Stand. Genomic Sci.">
        <title>Complete genome sequence of Catenulispora acidiphila type strain (ID 139908).</title>
        <authorList>
            <person name="Copeland A."/>
            <person name="Lapidus A."/>
            <person name="Glavina Del Rio T."/>
            <person name="Nolan M."/>
            <person name="Lucas S."/>
            <person name="Chen F."/>
            <person name="Tice H."/>
            <person name="Cheng J.F."/>
            <person name="Bruce D."/>
            <person name="Goodwin L."/>
            <person name="Pitluck S."/>
            <person name="Mikhailova N."/>
            <person name="Pati A."/>
            <person name="Ivanova N."/>
            <person name="Mavromatis K."/>
            <person name="Chen A."/>
            <person name="Palaniappan K."/>
            <person name="Chain P."/>
            <person name="Land M."/>
            <person name="Hauser L."/>
            <person name="Chang Y.J."/>
            <person name="Jeffries C.D."/>
            <person name="Chertkov O."/>
            <person name="Brettin T."/>
            <person name="Detter J.C."/>
            <person name="Han C."/>
            <person name="Ali Z."/>
            <person name="Tindall B.J."/>
            <person name="Goker M."/>
            <person name="Bristow J."/>
            <person name="Eisen J.A."/>
            <person name="Markowitz V."/>
            <person name="Hugenholtz P."/>
            <person name="Kyrpides N.C."/>
            <person name="Klenk H.P."/>
        </authorList>
    </citation>
    <scope>NUCLEOTIDE SEQUENCE [LARGE SCALE GENOMIC DNA]</scope>
    <source>
        <strain evidence="6">DSM 44928 / JCM 14897 / NBRC 102108 / NRRL B-24433 / ID139908</strain>
    </source>
</reference>
<evidence type="ECO:0000256" key="3">
    <source>
        <dbReference type="PROSITE-ProRule" id="PRU01091"/>
    </source>
</evidence>
<dbReference type="InterPro" id="IPR001867">
    <property type="entry name" value="OmpR/PhoB-type_DNA-bd"/>
</dbReference>
<dbReference type="AlphaFoldDB" id="C7Q907"/>
<dbReference type="SUPFAM" id="SSF48452">
    <property type="entry name" value="TPR-like"/>
    <property type="match status" value="1"/>
</dbReference>
<dbReference type="InterPro" id="IPR005158">
    <property type="entry name" value="BTAD"/>
</dbReference>
<dbReference type="eggNOG" id="COG3947">
    <property type="taxonomic scope" value="Bacteria"/>
</dbReference>
<dbReference type="GO" id="GO:0003677">
    <property type="term" value="F:DNA binding"/>
    <property type="evidence" value="ECO:0007669"/>
    <property type="project" value="UniProtKB-UniRule"/>
</dbReference>
<dbReference type="STRING" id="479433.Caci_3421"/>
<dbReference type="InParanoid" id="C7Q907"/>
<dbReference type="InterPro" id="IPR016032">
    <property type="entry name" value="Sig_transdc_resp-reg_C-effctor"/>
</dbReference>
<dbReference type="KEGG" id="cai:Caci_3421"/>
<dbReference type="HOGENOM" id="CLU_004665_3_1_11"/>
<dbReference type="EMBL" id="CP001700">
    <property type="protein sequence ID" value="ACU72327.1"/>
    <property type="molecule type" value="Genomic_DNA"/>
</dbReference>
<dbReference type="PANTHER" id="PTHR35807">
    <property type="entry name" value="TRANSCRIPTIONAL REGULATOR REDD-RELATED"/>
    <property type="match status" value="1"/>
</dbReference>
<dbReference type="OrthoDB" id="134985at2"/>
<evidence type="ECO:0000313" key="5">
    <source>
        <dbReference type="EMBL" id="ACU72327.1"/>
    </source>
</evidence>
<dbReference type="Pfam" id="PF00486">
    <property type="entry name" value="Trans_reg_C"/>
    <property type="match status" value="1"/>
</dbReference>
<dbReference type="InterPro" id="IPR051677">
    <property type="entry name" value="AfsR-DnrI-RedD_regulator"/>
</dbReference>
<protein>
    <submittedName>
        <fullName evidence="5">Response regulator receiver and SARP domain protein</fullName>
    </submittedName>
</protein>
<dbReference type="GO" id="GO:0000160">
    <property type="term" value="P:phosphorelay signal transduction system"/>
    <property type="evidence" value="ECO:0007669"/>
    <property type="project" value="InterPro"/>
</dbReference>
<dbReference type="SUPFAM" id="SSF46894">
    <property type="entry name" value="C-terminal effector domain of the bipartite response regulators"/>
    <property type="match status" value="1"/>
</dbReference>
<evidence type="ECO:0000256" key="1">
    <source>
        <dbReference type="ARBA" id="ARBA00005820"/>
    </source>
</evidence>
<dbReference type="InterPro" id="IPR011990">
    <property type="entry name" value="TPR-like_helical_dom_sf"/>
</dbReference>
<keyword evidence="6" id="KW-1185">Reference proteome</keyword>
<dbReference type="PROSITE" id="PS51755">
    <property type="entry name" value="OMPR_PHOB"/>
    <property type="match status" value="1"/>
</dbReference>
<accession>C7Q907</accession>
<keyword evidence="2 3" id="KW-0238">DNA-binding</keyword>
<evidence type="ECO:0000256" key="2">
    <source>
        <dbReference type="ARBA" id="ARBA00023125"/>
    </source>
</evidence>
<feature type="DNA-binding region" description="OmpR/PhoB-type" evidence="3">
    <location>
        <begin position="7"/>
        <end position="117"/>
    </location>
</feature>
<dbReference type="Pfam" id="PF03704">
    <property type="entry name" value="BTAD"/>
    <property type="match status" value="1"/>
</dbReference>
<dbReference type="SMART" id="SM00862">
    <property type="entry name" value="Trans_reg_C"/>
    <property type="match status" value="1"/>
</dbReference>
<proteinExistence type="inferred from homology"/>
<dbReference type="SMART" id="SM01043">
    <property type="entry name" value="BTAD"/>
    <property type="match status" value="1"/>
</dbReference>
<dbReference type="Gene3D" id="1.10.10.10">
    <property type="entry name" value="Winged helix-like DNA-binding domain superfamily/Winged helix DNA-binding domain"/>
    <property type="match status" value="1"/>
</dbReference>
<sequence>MESPDVWPAPARGAAIAIRAFDTFELAFDGQPVERWRAGKARGLLQFLMLRPGRTVPRDTLHEALWPDAPWSAGSSSLKVAAHMLRSILDSAQDAMAGEQKPVLRLLTRESGYALQMADVAADFQTFVQLADVGNTAQSRGDEAAADTAYRRAVAEYRGEFLPDVAYDWADAQREWLRGRLLYALTYLTGAGLERGDHEGVLRWCALMLEAEPCHEETYRALMLVHGTLGHLEQVHRWYRLYTARLRDRLQLAPDPAMHRLYTMAAHGEFIGRRLDAELIQPEPRTARAMRRVPLTRISA</sequence>
<evidence type="ECO:0000313" key="6">
    <source>
        <dbReference type="Proteomes" id="UP000000851"/>
    </source>
</evidence>
<gene>
    <name evidence="5" type="ordered locus">Caci_3421</name>
</gene>
<dbReference type="InterPro" id="IPR036388">
    <property type="entry name" value="WH-like_DNA-bd_sf"/>
</dbReference>